<dbReference type="GO" id="GO:0008270">
    <property type="term" value="F:zinc ion binding"/>
    <property type="evidence" value="ECO:0007669"/>
    <property type="project" value="UniProtKB-KW"/>
</dbReference>
<name>A0A8H3EW70_9LECA</name>
<proteinExistence type="predicted"/>
<evidence type="ECO:0000256" key="4">
    <source>
        <dbReference type="PROSITE-ProRule" id="PRU00502"/>
    </source>
</evidence>
<gene>
    <name evidence="8" type="ORF">GOMPHAMPRED_008030</name>
</gene>
<feature type="domain" description="USP" evidence="6">
    <location>
        <begin position="181"/>
        <end position="533"/>
    </location>
</feature>
<evidence type="ECO:0000256" key="1">
    <source>
        <dbReference type="ARBA" id="ARBA00022723"/>
    </source>
</evidence>
<dbReference type="InterPro" id="IPR028889">
    <property type="entry name" value="USP"/>
</dbReference>
<evidence type="ECO:0008006" key="10">
    <source>
        <dbReference type="Google" id="ProtNLM"/>
    </source>
</evidence>
<dbReference type="PROSITE" id="PS50235">
    <property type="entry name" value="USP_3"/>
    <property type="match status" value="1"/>
</dbReference>
<dbReference type="PANTHER" id="PTHR24006:SF937">
    <property type="entry name" value="UBIQUITIN CARBOXYL-TERMINAL HYDROLASE"/>
    <property type="match status" value="1"/>
</dbReference>
<dbReference type="PROSITE" id="PS00973">
    <property type="entry name" value="USP_2"/>
    <property type="match status" value="1"/>
</dbReference>
<comment type="caution">
    <text evidence="8">The sequence shown here is derived from an EMBL/GenBank/DDBJ whole genome shotgun (WGS) entry which is preliminary data.</text>
</comment>
<dbReference type="EMBL" id="CAJPDQ010000008">
    <property type="protein sequence ID" value="CAF9913801.1"/>
    <property type="molecule type" value="Genomic_DNA"/>
</dbReference>
<dbReference type="InterPro" id="IPR001394">
    <property type="entry name" value="Peptidase_C19_UCH"/>
</dbReference>
<dbReference type="PROSITE" id="PS50271">
    <property type="entry name" value="ZF_UBP"/>
    <property type="match status" value="1"/>
</dbReference>
<evidence type="ECO:0000256" key="2">
    <source>
        <dbReference type="ARBA" id="ARBA00022771"/>
    </source>
</evidence>
<feature type="region of interest" description="Disordered" evidence="5">
    <location>
        <begin position="541"/>
        <end position="585"/>
    </location>
</feature>
<dbReference type="Proteomes" id="UP000664169">
    <property type="component" value="Unassembled WGS sequence"/>
</dbReference>
<evidence type="ECO:0000256" key="5">
    <source>
        <dbReference type="SAM" id="MobiDB-lite"/>
    </source>
</evidence>
<evidence type="ECO:0000259" key="7">
    <source>
        <dbReference type="PROSITE" id="PS50271"/>
    </source>
</evidence>
<accession>A0A8H3EW70</accession>
<sequence length="585" mass="65522">MDKSGSVNNVAKNIVAGPDFPPIREVEYGCEHIQEFITDGGDANTEKLITQYTNFQTMLNKTLEIQRTSAPNNPKKIPITSLRATYMCLQCSAISSLEDRDSHSEAKRHYFSVESRSGCLWCYVCEDFVYDPLFEQIRLGQVGSPAAAKKRKRNSIYPTGEEDRFVIPNSNTLSCQAGLPRGCYNMGQTCYLSVILQAMVHNPMMRNYFLSSRHDTTECEIENCIICALTISFCDMLATEKLDGHGPVDLLYRSWKHNTNLAGYAQQDAHEYYQSLVDHLHTSVTADFPVQSKNCDCLFHQIFSGNLKSTVTCLSCRNVTTKEETIVDLSISLEHHVKRRKLHPKGMGQGNKAIDEKAPLELTQCLKNFTSPEKLTGDTYRCRSAECGDTPQKARKHLTIRTLPPALCINLKRYENKTVNPSKVDAKLNFPLQLDMLPYTSRAHRHKKKGLSGGVEPIDVDPSNPSTPLHARSPGWYDLSAVVVHLGKINAGHYVCYCRRNDQWFKFDDNKVTLASEAQVLQAEAYMLFYVIRNLGPVETVDDKNGINANGPRNGGRRKNDDDGAEEDAEAAAVEADADGEAEEE</sequence>
<keyword evidence="2 4" id="KW-0863">Zinc-finger</keyword>
<dbReference type="AlphaFoldDB" id="A0A8H3EW70"/>
<keyword evidence="3" id="KW-0862">Zinc</keyword>
<dbReference type="GO" id="GO:0016579">
    <property type="term" value="P:protein deubiquitination"/>
    <property type="evidence" value="ECO:0007669"/>
    <property type="project" value="InterPro"/>
</dbReference>
<dbReference type="InterPro" id="IPR001607">
    <property type="entry name" value="Znf_UBP"/>
</dbReference>
<dbReference type="InterPro" id="IPR018200">
    <property type="entry name" value="USP_CS"/>
</dbReference>
<dbReference type="GO" id="GO:0004843">
    <property type="term" value="F:cysteine-type deubiquitinase activity"/>
    <property type="evidence" value="ECO:0007669"/>
    <property type="project" value="InterPro"/>
</dbReference>
<evidence type="ECO:0000256" key="3">
    <source>
        <dbReference type="ARBA" id="ARBA00022833"/>
    </source>
</evidence>
<feature type="compositionally biased region" description="Acidic residues" evidence="5">
    <location>
        <begin position="563"/>
        <end position="585"/>
    </location>
</feature>
<dbReference type="Gene3D" id="3.90.70.10">
    <property type="entry name" value="Cysteine proteinases"/>
    <property type="match status" value="1"/>
</dbReference>
<dbReference type="InterPro" id="IPR013083">
    <property type="entry name" value="Znf_RING/FYVE/PHD"/>
</dbReference>
<dbReference type="Pfam" id="PF02148">
    <property type="entry name" value="zf-UBP"/>
    <property type="match status" value="1"/>
</dbReference>
<dbReference type="SUPFAM" id="SSF54001">
    <property type="entry name" value="Cysteine proteinases"/>
    <property type="match status" value="1"/>
</dbReference>
<dbReference type="PANTHER" id="PTHR24006">
    <property type="entry name" value="UBIQUITIN CARBOXYL-TERMINAL HYDROLASE"/>
    <property type="match status" value="1"/>
</dbReference>
<reference evidence="8" key="1">
    <citation type="submission" date="2021-03" db="EMBL/GenBank/DDBJ databases">
        <authorList>
            <person name="Tagirdzhanova G."/>
        </authorList>
    </citation>
    <scope>NUCLEOTIDE SEQUENCE</scope>
</reference>
<evidence type="ECO:0000313" key="8">
    <source>
        <dbReference type="EMBL" id="CAF9913801.1"/>
    </source>
</evidence>
<feature type="domain" description="UBP-type" evidence="7">
    <location>
        <begin position="28"/>
        <end position="150"/>
    </location>
</feature>
<dbReference type="GO" id="GO:0005634">
    <property type="term" value="C:nucleus"/>
    <property type="evidence" value="ECO:0007669"/>
    <property type="project" value="TreeGrafter"/>
</dbReference>
<dbReference type="GO" id="GO:0005829">
    <property type="term" value="C:cytosol"/>
    <property type="evidence" value="ECO:0007669"/>
    <property type="project" value="TreeGrafter"/>
</dbReference>
<protein>
    <recommendedName>
        <fullName evidence="10">Ubiquitinyl hydrolase 1</fullName>
    </recommendedName>
</protein>
<evidence type="ECO:0000313" key="9">
    <source>
        <dbReference type="Proteomes" id="UP000664169"/>
    </source>
</evidence>
<dbReference type="Gene3D" id="3.30.40.10">
    <property type="entry name" value="Zinc/RING finger domain, C3HC4 (zinc finger)"/>
    <property type="match status" value="1"/>
</dbReference>
<dbReference type="Pfam" id="PF00443">
    <property type="entry name" value="UCH"/>
    <property type="match status" value="1"/>
</dbReference>
<dbReference type="InterPro" id="IPR038765">
    <property type="entry name" value="Papain-like_cys_pep_sf"/>
</dbReference>
<dbReference type="OrthoDB" id="289038at2759"/>
<evidence type="ECO:0000259" key="6">
    <source>
        <dbReference type="PROSITE" id="PS50235"/>
    </source>
</evidence>
<keyword evidence="1" id="KW-0479">Metal-binding</keyword>
<organism evidence="8 9">
    <name type="scientific">Gomphillus americanus</name>
    <dbReference type="NCBI Taxonomy" id="1940652"/>
    <lineage>
        <taxon>Eukaryota</taxon>
        <taxon>Fungi</taxon>
        <taxon>Dikarya</taxon>
        <taxon>Ascomycota</taxon>
        <taxon>Pezizomycotina</taxon>
        <taxon>Lecanoromycetes</taxon>
        <taxon>OSLEUM clade</taxon>
        <taxon>Ostropomycetidae</taxon>
        <taxon>Ostropales</taxon>
        <taxon>Graphidaceae</taxon>
        <taxon>Gomphilloideae</taxon>
        <taxon>Gomphillus</taxon>
    </lineage>
</organism>
<dbReference type="InterPro" id="IPR050164">
    <property type="entry name" value="Peptidase_C19"/>
</dbReference>
<dbReference type="SUPFAM" id="SSF57850">
    <property type="entry name" value="RING/U-box"/>
    <property type="match status" value="1"/>
</dbReference>
<keyword evidence="9" id="KW-1185">Reference proteome</keyword>